<dbReference type="Pfam" id="PF24748">
    <property type="entry name" value="Galaxin_repeat"/>
    <property type="match status" value="1"/>
</dbReference>
<reference evidence="3" key="1">
    <citation type="submission" date="2022-11" db="EMBL/GenBank/DDBJ databases">
        <title>Chromosome-level genome of Pogonophryne albipinna.</title>
        <authorList>
            <person name="Jo E."/>
        </authorList>
    </citation>
    <scope>NUCLEOTIDE SEQUENCE</scope>
    <source>
        <strain evidence="3">SGF0006</strain>
        <tissue evidence="3">Muscle</tissue>
    </source>
</reference>
<gene>
    <name evidence="3" type="ORF">JOQ06_017379</name>
</gene>
<accession>A0AAD6FI79</accession>
<proteinExistence type="predicted"/>
<feature type="chain" id="PRO_5042050436" description="Galaxin-like repeats domain-containing protein" evidence="1">
    <location>
        <begin position="19"/>
        <end position="109"/>
    </location>
</feature>
<organism evidence="3 4">
    <name type="scientific">Pogonophryne albipinna</name>
    <dbReference type="NCBI Taxonomy" id="1090488"/>
    <lineage>
        <taxon>Eukaryota</taxon>
        <taxon>Metazoa</taxon>
        <taxon>Chordata</taxon>
        <taxon>Craniata</taxon>
        <taxon>Vertebrata</taxon>
        <taxon>Euteleostomi</taxon>
        <taxon>Actinopterygii</taxon>
        <taxon>Neopterygii</taxon>
        <taxon>Teleostei</taxon>
        <taxon>Neoteleostei</taxon>
        <taxon>Acanthomorphata</taxon>
        <taxon>Eupercaria</taxon>
        <taxon>Perciformes</taxon>
        <taxon>Notothenioidei</taxon>
        <taxon>Pogonophryne</taxon>
    </lineage>
</organism>
<evidence type="ECO:0000259" key="2">
    <source>
        <dbReference type="Pfam" id="PF24748"/>
    </source>
</evidence>
<keyword evidence="4" id="KW-1185">Reference proteome</keyword>
<feature type="non-terminal residue" evidence="3">
    <location>
        <position position="1"/>
    </location>
</feature>
<feature type="signal peptide" evidence="1">
    <location>
        <begin position="1"/>
        <end position="18"/>
    </location>
</feature>
<sequence length="109" mass="11727">MLTLFAFAYISSVWLIGGSNVCAVTKGLSQKVSSCCGLKAYNELNDICCESNIAAKPGPNAKCCGKVAFDVDKQLCCGPKGSKEVVPKTSTEHRQVRLNVDPYCVTQFK</sequence>
<dbReference type="InterPro" id="IPR056601">
    <property type="entry name" value="Galaxin_dom"/>
</dbReference>
<evidence type="ECO:0000256" key="1">
    <source>
        <dbReference type="SAM" id="SignalP"/>
    </source>
</evidence>
<comment type="caution">
    <text evidence="3">The sequence shown here is derived from an EMBL/GenBank/DDBJ whole genome shotgun (WGS) entry which is preliminary data.</text>
</comment>
<evidence type="ECO:0000313" key="3">
    <source>
        <dbReference type="EMBL" id="KAJ4935852.1"/>
    </source>
</evidence>
<dbReference type="AlphaFoldDB" id="A0AAD6FI79"/>
<dbReference type="Proteomes" id="UP001219934">
    <property type="component" value="Unassembled WGS sequence"/>
</dbReference>
<protein>
    <recommendedName>
        <fullName evidence="2">Galaxin-like repeats domain-containing protein</fullName>
    </recommendedName>
</protein>
<feature type="domain" description="Galaxin-like repeats" evidence="2">
    <location>
        <begin position="23"/>
        <end position="82"/>
    </location>
</feature>
<evidence type="ECO:0000313" key="4">
    <source>
        <dbReference type="Proteomes" id="UP001219934"/>
    </source>
</evidence>
<keyword evidence="1" id="KW-0732">Signal</keyword>
<name>A0AAD6FI79_9TELE</name>
<dbReference type="EMBL" id="JAPTMU010000011">
    <property type="protein sequence ID" value="KAJ4935852.1"/>
    <property type="molecule type" value="Genomic_DNA"/>
</dbReference>